<name>A0A411YCJ1_9ACTN</name>
<accession>A0A411YCJ1</accession>
<evidence type="ECO:0000313" key="2">
    <source>
        <dbReference type="Proteomes" id="UP000291469"/>
    </source>
</evidence>
<dbReference type="KEGG" id="erz:ER308_04660"/>
<dbReference type="Proteomes" id="UP000291469">
    <property type="component" value="Chromosome"/>
</dbReference>
<reference evidence="1 2" key="1">
    <citation type="submission" date="2019-01" db="EMBL/GenBank/DDBJ databases">
        <title>Egibacter rhizosphaerae EGI 80759T.</title>
        <authorList>
            <person name="Chen D.-D."/>
            <person name="Tian Y."/>
            <person name="Jiao J.-Y."/>
            <person name="Zhang X.-T."/>
            <person name="Zhang Y.-G."/>
            <person name="Zhang Y."/>
            <person name="Xiao M."/>
            <person name="Shu W.-S."/>
            <person name="Li W.-J."/>
        </authorList>
    </citation>
    <scope>NUCLEOTIDE SEQUENCE [LARGE SCALE GENOMIC DNA]</scope>
    <source>
        <strain evidence="1 2">EGI 80759</strain>
    </source>
</reference>
<gene>
    <name evidence="1" type="ORF">ER308_04660</name>
</gene>
<dbReference type="EMBL" id="CP036402">
    <property type="protein sequence ID" value="QBI18906.1"/>
    <property type="molecule type" value="Genomic_DNA"/>
</dbReference>
<dbReference type="RefSeq" id="WP_131153903.1">
    <property type="nucleotide sequence ID" value="NZ_CP036402.1"/>
</dbReference>
<keyword evidence="2" id="KW-1185">Reference proteome</keyword>
<sequence>MRPGPQTSIATSERLARAIRPLPEPARGALAEVAAREDLPLVAGAWDRDAAGCLVANVVAVREAGGGSEPDTLDRRILALFPELSSRDLNRLIVAWDEAAGEAGADDDQALRRLLRAALARVEERVAGV</sequence>
<protein>
    <submittedName>
        <fullName evidence="1">Uncharacterized protein</fullName>
    </submittedName>
</protein>
<dbReference type="AlphaFoldDB" id="A0A411YCJ1"/>
<proteinExistence type="predicted"/>
<dbReference type="OrthoDB" id="5244917at2"/>
<evidence type="ECO:0000313" key="1">
    <source>
        <dbReference type="EMBL" id="QBI18906.1"/>
    </source>
</evidence>
<organism evidence="1 2">
    <name type="scientific">Egibacter rhizosphaerae</name>
    <dbReference type="NCBI Taxonomy" id="1670831"/>
    <lineage>
        <taxon>Bacteria</taxon>
        <taxon>Bacillati</taxon>
        <taxon>Actinomycetota</taxon>
        <taxon>Nitriliruptoria</taxon>
        <taxon>Egibacterales</taxon>
        <taxon>Egibacteraceae</taxon>
        <taxon>Egibacter</taxon>
    </lineage>
</organism>